<sequence length="147" mass="15673">MVSFLLALVVLVILLQAGVMAMLRKLLPQLEAQRARIAALEQRLDAASAPPPPSSATFHLRAAPPPPVAAQPPMRAETTADVEPSLGATRVPSPPARADDAERLRGEMLELMHQLVAQGMSVRDIATRCGLSEAEAELMLRLRDGAA</sequence>
<dbReference type="EMBL" id="MLJW01001119">
    <property type="protein sequence ID" value="OIQ80036.1"/>
    <property type="molecule type" value="Genomic_DNA"/>
</dbReference>
<name>A0A1J5QJ84_9ZZZZ</name>
<gene>
    <name evidence="2" type="ORF">GALL_382200</name>
</gene>
<comment type="caution">
    <text evidence="2">The sequence shown here is derived from an EMBL/GenBank/DDBJ whole genome shotgun (WGS) entry which is preliminary data.</text>
</comment>
<reference evidence="2" key="1">
    <citation type="submission" date="2016-10" db="EMBL/GenBank/DDBJ databases">
        <title>Sequence of Gallionella enrichment culture.</title>
        <authorList>
            <person name="Poehlein A."/>
            <person name="Muehling M."/>
            <person name="Daniel R."/>
        </authorList>
    </citation>
    <scope>NUCLEOTIDE SEQUENCE</scope>
</reference>
<feature type="region of interest" description="Disordered" evidence="1">
    <location>
        <begin position="46"/>
        <end position="99"/>
    </location>
</feature>
<dbReference type="Pfam" id="PF10975">
    <property type="entry name" value="DUF2802"/>
    <property type="match status" value="1"/>
</dbReference>
<organism evidence="2">
    <name type="scientific">mine drainage metagenome</name>
    <dbReference type="NCBI Taxonomy" id="410659"/>
    <lineage>
        <taxon>unclassified sequences</taxon>
        <taxon>metagenomes</taxon>
        <taxon>ecological metagenomes</taxon>
    </lineage>
</organism>
<dbReference type="InterPro" id="IPR021244">
    <property type="entry name" value="DUF2802"/>
</dbReference>
<protein>
    <recommendedName>
        <fullName evidence="3">DUF2802 domain-containing protein</fullName>
    </recommendedName>
</protein>
<evidence type="ECO:0000256" key="1">
    <source>
        <dbReference type="SAM" id="MobiDB-lite"/>
    </source>
</evidence>
<evidence type="ECO:0000313" key="2">
    <source>
        <dbReference type="EMBL" id="OIQ80036.1"/>
    </source>
</evidence>
<evidence type="ECO:0008006" key="3">
    <source>
        <dbReference type="Google" id="ProtNLM"/>
    </source>
</evidence>
<accession>A0A1J5QJ84</accession>
<dbReference type="AlphaFoldDB" id="A0A1J5QJ84"/>
<proteinExistence type="predicted"/>